<reference evidence="1" key="1">
    <citation type="submission" date="2021-05" db="EMBL/GenBank/DDBJ databases">
        <authorList>
            <person name="Alioto T."/>
            <person name="Alioto T."/>
            <person name="Gomez Garrido J."/>
        </authorList>
    </citation>
    <scope>NUCLEOTIDE SEQUENCE</scope>
</reference>
<accession>A0A8D9ALC7</accession>
<protein>
    <submittedName>
        <fullName evidence="1">Uncharacterized protein</fullName>
    </submittedName>
</protein>
<evidence type="ECO:0000313" key="1">
    <source>
        <dbReference type="EMBL" id="CAG6767050.1"/>
    </source>
</evidence>
<name>A0A8D9ALC7_9HEMI</name>
<organism evidence="1">
    <name type="scientific">Cacopsylla melanoneura</name>
    <dbReference type="NCBI Taxonomy" id="428564"/>
    <lineage>
        <taxon>Eukaryota</taxon>
        <taxon>Metazoa</taxon>
        <taxon>Ecdysozoa</taxon>
        <taxon>Arthropoda</taxon>
        <taxon>Hexapoda</taxon>
        <taxon>Insecta</taxon>
        <taxon>Pterygota</taxon>
        <taxon>Neoptera</taxon>
        <taxon>Paraneoptera</taxon>
        <taxon>Hemiptera</taxon>
        <taxon>Sternorrhyncha</taxon>
        <taxon>Psylloidea</taxon>
        <taxon>Psyllidae</taxon>
        <taxon>Psyllinae</taxon>
        <taxon>Cacopsylla</taxon>
    </lineage>
</organism>
<sequence>MRSELFVQPTHKRPVMSTVKHRGDPFNLLTLGSPFISPVRALYLNSRMSVCSWSSRPVLERITNIFEPFIFQARSVQYSRQYICCRCPGGSRTARYPLQPMTMRPMGSVLAQKMVLPFFANVSITPTSDSVQSASTTSHFRPIAYLLF</sequence>
<dbReference type="EMBL" id="HBUF01572266">
    <property type="protein sequence ID" value="CAG6767050.1"/>
    <property type="molecule type" value="Transcribed_RNA"/>
</dbReference>
<proteinExistence type="predicted"/>
<dbReference type="AlphaFoldDB" id="A0A8D9ALC7"/>